<sequence>MTDNIQEKMHQIDSKMRGSIEAKNIDENKDRYIIRSLIDEAISSSQLEGAATTRKVARDMLQYEKTPEDHSQQMIFNNYQAINFIDKHKNDDLTPKLILELHRIVTDGTMDTPADAGRLRINNEIKVVDNRTGEDLHSPPDYKTLPDRLKRLCDFANGNTPDYFIHPVIRAIIVHFALAYDHPFTDGNGRTTRALFYWVVLKNNYWLFQYITLSTYIKEAHAQYGESFLMVESDDFDLTYFINSQLKFITQSIDGLFNYVDKKQQEQHRALNLLNNYLRDGKVNSRQALLIQHAIKYSGSVYTIEGHKISNNIGYKAARSDLLELAKLALLQQSKQGRAFVFIAPNDLEQRIRAYK</sequence>
<dbReference type="InterPro" id="IPR036597">
    <property type="entry name" value="Fido-like_dom_sf"/>
</dbReference>
<dbReference type="InterPro" id="IPR040198">
    <property type="entry name" value="Fido_containing"/>
</dbReference>
<dbReference type="PANTHER" id="PTHR13504">
    <property type="entry name" value="FIDO DOMAIN-CONTAINING PROTEIN DDB_G0283145"/>
    <property type="match status" value="1"/>
</dbReference>
<gene>
    <name evidence="2" type="ORF">MNB_SUP05-SYMBIONT-7-679</name>
</gene>
<evidence type="ECO:0000313" key="2">
    <source>
        <dbReference type="EMBL" id="SFV88589.1"/>
    </source>
</evidence>
<proteinExistence type="predicted"/>
<dbReference type="PROSITE" id="PS51459">
    <property type="entry name" value="FIDO"/>
    <property type="match status" value="1"/>
</dbReference>
<evidence type="ECO:0000259" key="1">
    <source>
        <dbReference type="PROSITE" id="PS51459"/>
    </source>
</evidence>
<dbReference type="Pfam" id="PF02661">
    <property type="entry name" value="Fic"/>
    <property type="match status" value="1"/>
</dbReference>
<dbReference type="EMBL" id="FPIA01000065">
    <property type="protein sequence ID" value="SFV88589.1"/>
    <property type="molecule type" value="Genomic_DNA"/>
</dbReference>
<dbReference type="Gene3D" id="1.10.3290.10">
    <property type="entry name" value="Fido-like domain"/>
    <property type="match status" value="1"/>
</dbReference>
<dbReference type="PANTHER" id="PTHR13504:SF38">
    <property type="entry name" value="FIDO DOMAIN-CONTAINING PROTEIN"/>
    <property type="match status" value="1"/>
</dbReference>
<dbReference type="InterPro" id="IPR003812">
    <property type="entry name" value="Fido"/>
</dbReference>
<dbReference type="AlphaFoldDB" id="A0A1W1E3T8"/>
<reference evidence="2" key="1">
    <citation type="submission" date="2016-10" db="EMBL/GenBank/DDBJ databases">
        <authorList>
            <person name="de Groot N.N."/>
        </authorList>
    </citation>
    <scope>NUCLEOTIDE SEQUENCE</scope>
</reference>
<accession>A0A1W1E3T8</accession>
<name>A0A1W1E3T8_9ZZZZ</name>
<protein>
    <recommendedName>
        <fullName evidence="1">Fido domain-containing protein</fullName>
    </recommendedName>
</protein>
<dbReference type="SUPFAM" id="SSF140931">
    <property type="entry name" value="Fic-like"/>
    <property type="match status" value="1"/>
</dbReference>
<organism evidence="2">
    <name type="scientific">hydrothermal vent metagenome</name>
    <dbReference type="NCBI Taxonomy" id="652676"/>
    <lineage>
        <taxon>unclassified sequences</taxon>
        <taxon>metagenomes</taxon>
        <taxon>ecological metagenomes</taxon>
    </lineage>
</organism>
<feature type="domain" description="Fido" evidence="1">
    <location>
        <begin position="93"/>
        <end position="251"/>
    </location>
</feature>